<dbReference type="AlphaFoldDB" id="A0A5K1I6J4"/>
<dbReference type="RefSeq" id="WP_225810087.1">
    <property type="nucleotide sequence ID" value="NZ_CABVOU010000043.1"/>
</dbReference>
<organism evidence="2 3">
    <name type="scientific">Halomonas lysinitropha</name>
    <dbReference type="NCBI Taxonomy" id="2607506"/>
    <lineage>
        <taxon>Bacteria</taxon>
        <taxon>Pseudomonadati</taxon>
        <taxon>Pseudomonadota</taxon>
        <taxon>Gammaproteobacteria</taxon>
        <taxon>Oceanospirillales</taxon>
        <taxon>Halomonadaceae</taxon>
        <taxon>Halomonas</taxon>
    </lineage>
</organism>
<dbReference type="EMBL" id="CABVOU010000043">
    <property type="protein sequence ID" value="VVZ96986.1"/>
    <property type="molecule type" value="Genomic_DNA"/>
</dbReference>
<protein>
    <recommendedName>
        <fullName evidence="4">DUF3467 domain-containing protein</fullName>
    </recommendedName>
</protein>
<dbReference type="Pfam" id="PF11950">
    <property type="entry name" value="DUF3467"/>
    <property type="match status" value="1"/>
</dbReference>
<proteinExistence type="predicted"/>
<name>A0A5K1I6J4_9GAMM</name>
<gene>
    <name evidence="2" type="ORF">HALO32_03101</name>
</gene>
<evidence type="ECO:0000313" key="3">
    <source>
        <dbReference type="Proteomes" id="UP000326725"/>
    </source>
</evidence>
<evidence type="ECO:0000313" key="2">
    <source>
        <dbReference type="EMBL" id="VVZ96986.1"/>
    </source>
</evidence>
<evidence type="ECO:0008006" key="4">
    <source>
        <dbReference type="Google" id="ProtNLM"/>
    </source>
</evidence>
<keyword evidence="3" id="KW-1185">Reference proteome</keyword>
<feature type="compositionally biased region" description="Polar residues" evidence="1">
    <location>
        <begin position="10"/>
        <end position="23"/>
    </location>
</feature>
<dbReference type="InterPro" id="IPR021857">
    <property type="entry name" value="DUF3467"/>
</dbReference>
<sequence>MNEKMEQPKNSDTTEGSSASDSKMTAPVVDWNDSEMRSTYANVVNASSTREEVSVFFGSNLTWNPTETSKVHVKLTDRMILNPHAAKRLWILLGAVLNQHEKRFGTLQVETGLQGRETGGETGR</sequence>
<dbReference type="Proteomes" id="UP000326725">
    <property type="component" value="Unassembled WGS sequence"/>
</dbReference>
<accession>A0A5K1I6J4</accession>
<evidence type="ECO:0000256" key="1">
    <source>
        <dbReference type="SAM" id="MobiDB-lite"/>
    </source>
</evidence>
<feature type="region of interest" description="Disordered" evidence="1">
    <location>
        <begin position="1"/>
        <end position="30"/>
    </location>
</feature>
<reference evidence="2 3" key="1">
    <citation type="submission" date="2019-09" db="EMBL/GenBank/DDBJ databases">
        <authorList>
            <person name="Criscuolo A."/>
        </authorList>
    </citation>
    <scope>NUCLEOTIDE SEQUENCE [LARGE SCALE GENOMIC DNA]</scope>
    <source>
        <strain evidence="3">3(2)</strain>
    </source>
</reference>